<feature type="compositionally biased region" description="Basic and acidic residues" evidence="1">
    <location>
        <begin position="308"/>
        <end position="323"/>
    </location>
</feature>
<organism evidence="2 3">
    <name type="scientific">Tanacetum coccineum</name>
    <dbReference type="NCBI Taxonomy" id="301880"/>
    <lineage>
        <taxon>Eukaryota</taxon>
        <taxon>Viridiplantae</taxon>
        <taxon>Streptophyta</taxon>
        <taxon>Embryophyta</taxon>
        <taxon>Tracheophyta</taxon>
        <taxon>Spermatophyta</taxon>
        <taxon>Magnoliopsida</taxon>
        <taxon>eudicotyledons</taxon>
        <taxon>Gunneridae</taxon>
        <taxon>Pentapetalae</taxon>
        <taxon>asterids</taxon>
        <taxon>campanulids</taxon>
        <taxon>Asterales</taxon>
        <taxon>Asteraceae</taxon>
        <taxon>Asteroideae</taxon>
        <taxon>Anthemideae</taxon>
        <taxon>Anthemidinae</taxon>
        <taxon>Tanacetum</taxon>
    </lineage>
</organism>
<dbReference type="Proteomes" id="UP001151760">
    <property type="component" value="Unassembled WGS sequence"/>
</dbReference>
<feature type="compositionally biased region" description="Basic and acidic residues" evidence="1">
    <location>
        <begin position="355"/>
        <end position="364"/>
    </location>
</feature>
<proteinExistence type="predicted"/>
<feature type="compositionally biased region" description="Acidic residues" evidence="1">
    <location>
        <begin position="87"/>
        <end position="100"/>
    </location>
</feature>
<accession>A0ABQ4ZM76</accession>
<sequence>MEDDYILGNLKFVPKGESVEVFGMAIPDPLITEAIQQSSYYPKYLKMVAENTKNPSRKCTGNLQHSKPSKRKLPQKVRRGKPTFQLVDEDDEARQDDDPDLDLAKKLSLEAHQEKGEEEGNDADLERAIKLSLDPTFLPQGRAPVGGVTIRDPVSEATPKLHEVVGKGKAVVTEEQVAHSLIDLSKKKRTTDQFILVRRDQTPPDSTTGPSSQPDDDTSEKTKLDDALLKVLERHTADLIEKYSCYWPRVCSRIKESEKIRIGDYQSKKEQDDEKQDSNLLHQPGFRPGRSTKKRRSDSAASGSAKPPPKDDDQSLKKPRESDASTSKQHTSLTPTGWQITDTRDAGADSSMHISDPESEHSEQSSDDISMQDEGK</sequence>
<feature type="region of interest" description="Disordered" evidence="1">
    <location>
        <begin position="52"/>
        <end position="100"/>
    </location>
</feature>
<name>A0ABQ4ZM76_9ASTR</name>
<feature type="compositionally biased region" description="Polar residues" evidence="1">
    <location>
        <begin position="324"/>
        <end position="341"/>
    </location>
</feature>
<feature type="region of interest" description="Disordered" evidence="1">
    <location>
        <begin position="193"/>
        <end position="223"/>
    </location>
</feature>
<comment type="caution">
    <text evidence="2">The sequence shown here is derived from an EMBL/GenBank/DDBJ whole genome shotgun (WGS) entry which is preliminary data.</text>
</comment>
<feature type="compositionally biased region" description="Basic residues" evidence="1">
    <location>
        <begin position="67"/>
        <end position="81"/>
    </location>
</feature>
<evidence type="ECO:0000256" key="1">
    <source>
        <dbReference type="SAM" id="MobiDB-lite"/>
    </source>
</evidence>
<feature type="compositionally biased region" description="Polar residues" evidence="1">
    <location>
        <begin position="203"/>
        <end position="213"/>
    </location>
</feature>
<reference evidence="2" key="1">
    <citation type="journal article" date="2022" name="Int. J. Mol. Sci.">
        <title>Draft Genome of Tanacetum Coccineum: Genomic Comparison of Closely Related Tanacetum-Family Plants.</title>
        <authorList>
            <person name="Yamashiro T."/>
            <person name="Shiraishi A."/>
            <person name="Nakayama K."/>
            <person name="Satake H."/>
        </authorList>
    </citation>
    <scope>NUCLEOTIDE SEQUENCE</scope>
</reference>
<feature type="region of interest" description="Disordered" evidence="1">
    <location>
        <begin position="264"/>
        <end position="376"/>
    </location>
</feature>
<reference evidence="2" key="2">
    <citation type="submission" date="2022-01" db="EMBL/GenBank/DDBJ databases">
        <authorList>
            <person name="Yamashiro T."/>
            <person name="Shiraishi A."/>
            <person name="Satake H."/>
            <person name="Nakayama K."/>
        </authorList>
    </citation>
    <scope>NUCLEOTIDE SEQUENCE</scope>
</reference>
<evidence type="ECO:0000313" key="2">
    <source>
        <dbReference type="EMBL" id="GJS91289.1"/>
    </source>
</evidence>
<evidence type="ECO:0000313" key="3">
    <source>
        <dbReference type="Proteomes" id="UP001151760"/>
    </source>
</evidence>
<feature type="compositionally biased region" description="Polar residues" evidence="1">
    <location>
        <begin position="52"/>
        <end position="66"/>
    </location>
</feature>
<dbReference type="EMBL" id="BQNB010011493">
    <property type="protein sequence ID" value="GJS91289.1"/>
    <property type="molecule type" value="Genomic_DNA"/>
</dbReference>
<gene>
    <name evidence="2" type="ORF">Tco_0773925</name>
</gene>
<keyword evidence="3" id="KW-1185">Reference proteome</keyword>
<protein>
    <submittedName>
        <fullName evidence="2">Uncharacterized protein</fullName>
    </submittedName>
</protein>